<sequence length="61" mass="6955">MTKSDKDYCDVTYFSGCNFICIKIYWKDSKVKHINSSLMERGNCSKNMPDNASLLFSTTSS</sequence>
<evidence type="ECO:0000313" key="1">
    <source>
        <dbReference type="EMBL" id="CEK78398.1"/>
    </source>
</evidence>
<proteinExistence type="predicted"/>
<feature type="non-terminal residue" evidence="1">
    <location>
        <position position="61"/>
    </location>
</feature>
<protein>
    <submittedName>
        <fullName evidence="1">Uncharacterized protein</fullName>
    </submittedName>
</protein>
<gene>
    <name evidence="1" type="primary">ORF109949</name>
</gene>
<name>A0A0B7ACD0_9EUPU</name>
<organism evidence="1">
    <name type="scientific">Arion vulgaris</name>
    <dbReference type="NCBI Taxonomy" id="1028688"/>
    <lineage>
        <taxon>Eukaryota</taxon>
        <taxon>Metazoa</taxon>
        <taxon>Spiralia</taxon>
        <taxon>Lophotrochozoa</taxon>
        <taxon>Mollusca</taxon>
        <taxon>Gastropoda</taxon>
        <taxon>Heterobranchia</taxon>
        <taxon>Euthyneura</taxon>
        <taxon>Panpulmonata</taxon>
        <taxon>Eupulmonata</taxon>
        <taxon>Stylommatophora</taxon>
        <taxon>Helicina</taxon>
        <taxon>Arionoidea</taxon>
        <taxon>Arionidae</taxon>
        <taxon>Arion</taxon>
    </lineage>
</organism>
<accession>A0A0B7ACD0</accession>
<dbReference type="AlphaFoldDB" id="A0A0B7ACD0"/>
<dbReference type="EMBL" id="HACG01031533">
    <property type="protein sequence ID" value="CEK78398.1"/>
    <property type="molecule type" value="Transcribed_RNA"/>
</dbReference>
<reference evidence="1" key="1">
    <citation type="submission" date="2014-12" db="EMBL/GenBank/DDBJ databases">
        <title>Insight into the proteome of Arion vulgaris.</title>
        <authorList>
            <person name="Aradska J."/>
            <person name="Bulat T."/>
            <person name="Smidak R."/>
            <person name="Sarate P."/>
            <person name="Gangsoo J."/>
            <person name="Sialana F."/>
            <person name="Bilban M."/>
            <person name="Lubec G."/>
        </authorList>
    </citation>
    <scope>NUCLEOTIDE SEQUENCE</scope>
    <source>
        <tissue evidence="1">Skin</tissue>
    </source>
</reference>